<keyword evidence="4" id="KW-1185">Reference proteome</keyword>
<sequence>MKLTIKQQKFADYYIESGNATQSAIKAGYSAKYANGNAPKLLQNTVVKAYIEDKLAQLESDKIADLTEALQGITRIARGEETEQVVTVNPITGDPEVTEVPVKVPTRLAAWKEIIKRYPNSDKLLEAELRLKLARARVEEAKAKTLEDSGVDVERALDGVITVITGVAKDDGQTD</sequence>
<dbReference type="InterPro" id="IPR005335">
    <property type="entry name" value="Terminase_ssu"/>
</dbReference>
<dbReference type="STRING" id="417373.GCA_001570685_01488"/>
<evidence type="ECO:0000313" key="4">
    <source>
        <dbReference type="Proteomes" id="UP000051084"/>
    </source>
</evidence>
<dbReference type="InterPro" id="IPR038713">
    <property type="entry name" value="Terminase_Gp1_N_sf"/>
</dbReference>
<gene>
    <name evidence="3" type="ORF">FC21_GL000656</name>
</gene>
<reference evidence="3 4" key="1">
    <citation type="journal article" date="2015" name="Genome Announc.">
        <title>Expanding the biotechnology potential of lactobacilli through comparative genomics of 213 strains and associated genera.</title>
        <authorList>
            <person name="Sun Z."/>
            <person name="Harris H.M."/>
            <person name="McCann A."/>
            <person name="Guo C."/>
            <person name="Argimon S."/>
            <person name="Zhang W."/>
            <person name="Yang X."/>
            <person name="Jeffery I.B."/>
            <person name="Cooney J.C."/>
            <person name="Kagawa T.F."/>
            <person name="Liu W."/>
            <person name="Song Y."/>
            <person name="Salvetti E."/>
            <person name="Wrobel A."/>
            <person name="Rasinkangas P."/>
            <person name="Parkhill J."/>
            <person name="Rea M.C."/>
            <person name="O'Sullivan O."/>
            <person name="Ritari J."/>
            <person name="Douillard F.P."/>
            <person name="Paul Ross R."/>
            <person name="Yang R."/>
            <person name="Briner A.E."/>
            <person name="Felis G.E."/>
            <person name="de Vos W.M."/>
            <person name="Barrangou R."/>
            <person name="Klaenhammer T.R."/>
            <person name="Caufield P.W."/>
            <person name="Cui Y."/>
            <person name="Zhang H."/>
            <person name="O'Toole P.W."/>
        </authorList>
    </citation>
    <scope>NUCLEOTIDE SEQUENCE [LARGE SCALE GENOMIC DNA]</scope>
    <source>
        <strain evidence="3 4">DSM 18793</strain>
    </source>
</reference>
<dbReference type="AlphaFoldDB" id="A0A0R1UTV6"/>
<organism evidence="3 4">
    <name type="scientific">Limosilactobacillus equigenerosi DSM 18793 = JCM 14505</name>
    <dbReference type="NCBI Taxonomy" id="1423742"/>
    <lineage>
        <taxon>Bacteria</taxon>
        <taxon>Bacillati</taxon>
        <taxon>Bacillota</taxon>
        <taxon>Bacilli</taxon>
        <taxon>Lactobacillales</taxon>
        <taxon>Lactobacillaceae</taxon>
        <taxon>Limosilactobacillus</taxon>
    </lineage>
</organism>
<name>A0A0R1UTV6_9LACO</name>
<keyword evidence="1" id="KW-1188">Viral release from host cell</keyword>
<dbReference type="PANTHER" id="PTHR41328">
    <property type="entry name" value="TERMINASE SMALL SUBUNIT-RELATED"/>
    <property type="match status" value="1"/>
</dbReference>
<dbReference type="InterPro" id="IPR052404">
    <property type="entry name" value="SPP1-like_terminase"/>
</dbReference>
<dbReference type="RefSeq" id="WP_054653806.1">
    <property type="nucleotide sequence ID" value="NZ_AZGC01000001.1"/>
</dbReference>
<dbReference type="Gene3D" id="6.10.140.2160">
    <property type="match status" value="1"/>
</dbReference>
<dbReference type="GO" id="GO:0051276">
    <property type="term" value="P:chromosome organization"/>
    <property type="evidence" value="ECO:0007669"/>
    <property type="project" value="InterPro"/>
</dbReference>
<accession>A0A0R1UTV6</accession>
<keyword evidence="2" id="KW-0231">Viral genome packaging</keyword>
<evidence type="ECO:0000256" key="1">
    <source>
        <dbReference type="ARBA" id="ARBA00022612"/>
    </source>
</evidence>
<dbReference type="PATRIC" id="fig|1423742.4.peg.684"/>
<dbReference type="Gene3D" id="1.10.10.1400">
    <property type="entry name" value="Terminase, small subunit, N-terminal DNA-binding domain, HTH motif"/>
    <property type="match status" value="1"/>
</dbReference>
<dbReference type="Pfam" id="PF03592">
    <property type="entry name" value="Terminase_2"/>
    <property type="match status" value="1"/>
</dbReference>
<comment type="caution">
    <text evidence="3">The sequence shown here is derived from an EMBL/GenBank/DDBJ whole genome shotgun (WGS) entry which is preliminary data.</text>
</comment>
<dbReference type="Proteomes" id="UP000051084">
    <property type="component" value="Unassembled WGS sequence"/>
</dbReference>
<evidence type="ECO:0000256" key="2">
    <source>
        <dbReference type="ARBA" id="ARBA00023219"/>
    </source>
</evidence>
<protein>
    <submittedName>
        <fullName evidence="3">Phage terminase small subunit</fullName>
    </submittedName>
</protein>
<dbReference type="PANTHER" id="PTHR41328:SF2">
    <property type="entry name" value="TERMINASE SMALL SUBUNIT"/>
    <property type="match status" value="1"/>
</dbReference>
<evidence type="ECO:0000313" key="3">
    <source>
        <dbReference type="EMBL" id="KRL96572.1"/>
    </source>
</evidence>
<dbReference type="EMBL" id="AZGC01000001">
    <property type="protein sequence ID" value="KRL96572.1"/>
    <property type="molecule type" value="Genomic_DNA"/>
</dbReference>
<dbReference type="OrthoDB" id="7358785at2"/>
<proteinExistence type="predicted"/>